<sequence>MFTWLKNRLQRNGLTAYVTHPDCLQHNMGVGHPSARND</sequence>
<evidence type="ECO:0000313" key="1">
    <source>
        <dbReference type="EMBL" id="VEB44890.1"/>
    </source>
</evidence>
<dbReference type="EMBL" id="LR134182">
    <property type="protein sequence ID" value="VEB44890.1"/>
    <property type="molecule type" value="Genomic_DNA"/>
</dbReference>
<gene>
    <name evidence="1" type="ORF">NCTC9695_05394</name>
</gene>
<dbReference type="Proteomes" id="UP000275777">
    <property type="component" value="Chromosome"/>
</dbReference>
<dbReference type="AlphaFoldDB" id="A0A3S4LNI5"/>
<protein>
    <submittedName>
        <fullName evidence="1">Uncharacterized protein</fullName>
    </submittedName>
</protein>
<organism evidence="1 2">
    <name type="scientific">Chromobacterium violaceum</name>
    <dbReference type="NCBI Taxonomy" id="536"/>
    <lineage>
        <taxon>Bacteria</taxon>
        <taxon>Pseudomonadati</taxon>
        <taxon>Pseudomonadota</taxon>
        <taxon>Betaproteobacteria</taxon>
        <taxon>Neisseriales</taxon>
        <taxon>Chromobacteriaceae</taxon>
        <taxon>Chromobacterium</taxon>
    </lineage>
</organism>
<name>A0A3S4LNI5_CHRVL</name>
<evidence type="ECO:0000313" key="2">
    <source>
        <dbReference type="Proteomes" id="UP000275777"/>
    </source>
</evidence>
<proteinExistence type="predicted"/>
<reference evidence="1 2" key="1">
    <citation type="submission" date="2018-12" db="EMBL/GenBank/DDBJ databases">
        <authorList>
            <consortium name="Pathogen Informatics"/>
        </authorList>
    </citation>
    <scope>NUCLEOTIDE SEQUENCE [LARGE SCALE GENOMIC DNA]</scope>
    <source>
        <strain evidence="1 2">NCTC9695</strain>
    </source>
</reference>
<accession>A0A3S4LNI5</accession>